<evidence type="ECO:0000256" key="5">
    <source>
        <dbReference type="ARBA" id="ARBA00022741"/>
    </source>
</evidence>
<keyword evidence="3" id="KW-0597">Phosphoprotein</keyword>
<keyword evidence="5" id="KW-0547">Nucleotide-binding</keyword>
<feature type="transmembrane region" description="Helical" evidence="10">
    <location>
        <begin position="12"/>
        <end position="28"/>
    </location>
</feature>
<dbReference type="OrthoDB" id="9815750at2"/>
<dbReference type="InterPro" id="IPR003661">
    <property type="entry name" value="HisK_dim/P_dom"/>
</dbReference>
<feature type="transmembrane region" description="Helical" evidence="10">
    <location>
        <begin position="203"/>
        <end position="220"/>
    </location>
</feature>
<evidence type="ECO:0000256" key="2">
    <source>
        <dbReference type="ARBA" id="ARBA00012438"/>
    </source>
</evidence>
<dbReference type="PANTHER" id="PTHR43065:SF10">
    <property type="entry name" value="PEROXIDE STRESS-ACTIVATED HISTIDINE KINASE MAK3"/>
    <property type="match status" value="1"/>
</dbReference>
<dbReference type="CDD" id="cd00082">
    <property type="entry name" value="HisKA"/>
    <property type="match status" value="1"/>
</dbReference>
<evidence type="ECO:0000256" key="9">
    <source>
        <dbReference type="SAM" id="MobiDB-lite"/>
    </source>
</evidence>
<dbReference type="PANTHER" id="PTHR43065">
    <property type="entry name" value="SENSOR HISTIDINE KINASE"/>
    <property type="match status" value="1"/>
</dbReference>
<protein>
    <recommendedName>
        <fullName evidence="2">histidine kinase</fullName>
        <ecNumber evidence="2">2.7.13.3</ecNumber>
    </recommendedName>
</protein>
<keyword evidence="13" id="KW-1185">Reference proteome</keyword>
<feature type="region of interest" description="Disordered" evidence="9">
    <location>
        <begin position="681"/>
        <end position="700"/>
    </location>
</feature>
<sequence>MDAFDELIVNYLLNICGGLFIAIAAIIYRANKLRASNRAFSLLVLIGGIWTINYGFITRGGDNAILHLRIGAAVAAFLAPTLIIVRDFVANPRARFNLIAKNTLPWIALAIALAALTPADWFIRNNSTVSSINYGPGWLWQHLVISAAMAYIAWSGWSHRRQLRGTARDEMGIAVIFAAGAVTVISAFLAFHHSGDPLPPPEFGLVAILYASRLTWVLLARGVYDARVLISLVTRTVAIILGASAVFFCIYWLLKIKAGINETAAAIVASIAAAALVNYITQFFLAKHNALLYRSIAGFQREVQEVARSALTQEKALLQLERIFAEYTNTADALILIETGRNVYQRGTYRFPDRGLVWQRLNRSGWLARDTMDLTSVAAHDRDALRWIDERPVSLLMLGPRSEQHLNIVVALGRRQSAPAYTFYELECLSLMIESAAIALTTIDASTQAQHAGQMMALGLISASVVHEIKQPLAALRLFFKMLPSRYEDPRFREQYFDIIPDELARVEATLSEFLRLGRTESYHVRIFNPSALIHEVLTLIQPKATACRVQVVTDFAARDPSLRGDPQVLKQALLNLTLNAIQAMSGLRAGPRILFVGTTLVGEKCEIAIRDTGPGISPVILEKLFRPFVSTKEDGFGLGLYITRDQVVKTGGELIARNDPIGGACFLLLYPLATGNATDAPPQIASSTASTPPLPARSA</sequence>
<evidence type="ECO:0000256" key="10">
    <source>
        <dbReference type="SAM" id="Phobius"/>
    </source>
</evidence>
<dbReference type="SUPFAM" id="SSF55874">
    <property type="entry name" value="ATPase domain of HSP90 chaperone/DNA topoisomerase II/histidine kinase"/>
    <property type="match status" value="1"/>
</dbReference>
<dbReference type="EMBL" id="CP023344">
    <property type="protein sequence ID" value="ATC63896.1"/>
    <property type="molecule type" value="Genomic_DNA"/>
</dbReference>
<dbReference type="RefSeq" id="WP_096055528.1">
    <property type="nucleotide sequence ID" value="NZ_CP023344.1"/>
</dbReference>
<dbReference type="Proteomes" id="UP000217265">
    <property type="component" value="Chromosome"/>
</dbReference>
<dbReference type="Pfam" id="PF02518">
    <property type="entry name" value="HATPase_c"/>
    <property type="match status" value="1"/>
</dbReference>
<feature type="transmembrane region" description="Helical" evidence="10">
    <location>
        <begin position="171"/>
        <end position="191"/>
    </location>
</feature>
<dbReference type="Gene3D" id="1.10.287.130">
    <property type="match status" value="1"/>
</dbReference>
<evidence type="ECO:0000256" key="7">
    <source>
        <dbReference type="ARBA" id="ARBA00022840"/>
    </source>
</evidence>
<feature type="transmembrane region" description="Helical" evidence="10">
    <location>
        <begin position="232"/>
        <end position="254"/>
    </location>
</feature>
<feature type="domain" description="Histidine kinase" evidence="11">
    <location>
        <begin position="464"/>
        <end position="675"/>
    </location>
</feature>
<evidence type="ECO:0000256" key="1">
    <source>
        <dbReference type="ARBA" id="ARBA00000085"/>
    </source>
</evidence>
<feature type="transmembrane region" description="Helical" evidence="10">
    <location>
        <begin position="138"/>
        <end position="159"/>
    </location>
</feature>
<dbReference type="SMART" id="SM00388">
    <property type="entry name" value="HisKA"/>
    <property type="match status" value="1"/>
</dbReference>
<keyword evidence="10" id="KW-0472">Membrane</keyword>
<keyword evidence="7" id="KW-0067">ATP-binding</keyword>
<proteinExistence type="predicted"/>
<dbReference type="Gene3D" id="3.30.565.10">
    <property type="entry name" value="Histidine kinase-like ATPase, C-terminal domain"/>
    <property type="match status" value="1"/>
</dbReference>
<gene>
    <name evidence="12" type="ORF">CMV30_08005</name>
</gene>
<name>A0A290QCD2_9BACT</name>
<dbReference type="SUPFAM" id="SSF47384">
    <property type="entry name" value="Homodimeric domain of signal transducing histidine kinase"/>
    <property type="match status" value="1"/>
</dbReference>
<evidence type="ECO:0000256" key="4">
    <source>
        <dbReference type="ARBA" id="ARBA00022679"/>
    </source>
</evidence>
<dbReference type="PRINTS" id="PR00344">
    <property type="entry name" value="BCTRLSENSOR"/>
</dbReference>
<comment type="catalytic activity">
    <reaction evidence="1">
        <text>ATP + protein L-histidine = ADP + protein N-phospho-L-histidine.</text>
        <dbReference type="EC" id="2.7.13.3"/>
    </reaction>
</comment>
<dbReference type="KEGG" id="vbh:CMV30_08005"/>
<keyword evidence="6" id="KW-0418">Kinase</keyword>
<feature type="transmembrane region" description="Helical" evidence="10">
    <location>
        <begin position="40"/>
        <end position="58"/>
    </location>
</feature>
<dbReference type="InterPro" id="IPR005467">
    <property type="entry name" value="His_kinase_dom"/>
</dbReference>
<dbReference type="Pfam" id="PF00512">
    <property type="entry name" value="HisKA"/>
    <property type="match status" value="1"/>
</dbReference>
<dbReference type="GO" id="GO:0000155">
    <property type="term" value="F:phosphorelay sensor kinase activity"/>
    <property type="evidence" value="ECO:0007669"/>
    <property type="project" value="InterPro"/>
</dbReference>
<dbReference type="InterPro" id="IPR003594">
    <property type="entry name" value="HATPase_dom"/>
</dbReference>
<evidence type="ECO:0000256" key="6">
    <source>
        <dbReference type="ARBA" id="ARBA00022777"/>
    </source>
</evidence>
<organism evidence="12 13">
    <name type="scientific">Nibricoccus aquaticus</name>
    <dbReference type="NCBI Taxonomy" id="2576891"/>
    <lineage>
        <taxon>Bacteria</taxon>
        <taxon>Pseudomonadati</taxon>
        <taxon>Verrucomicrobiota</taxon>
        <taxon>Opitutia</taxon>
        <taxon>Opitutales</taxon>
        <taxon>Opitutaceae</taxon>
        <taxon>Nibricoccus</taxon>
    </lineage>
</organism>
<dbReference type="InterPro" id="IPR036890">
    <property type="entry name" value="HATPase_C_sf"/>
</dbReference>
<dbReference type="SMART" id="SM00387">
    <property type="entry name" value="HATPase_c"/>
    <property type="match status" value="1"/>
</dbReference>
<evidence type="ECO:0000313" key="13">
    <source>
        <dbReference type="Proteomes" id="UP000217265"/>
    </source>
</evidence>
<evidence type="ECO:0000256" key="8">
    <source>
        <dbReference type="ARBA" id="ARBA00023012"/>
    </source>
</evidence>
<feature type="transmembrane region" description="Helical" evidence="10">
    <location>
        <begin position="64"/>
        <end position="85"/>
    </location>
</feature>
<keyword evidence="10" id="KW-0812">Transmembrane</keyword>
<evidence type="ECO:0000259" key="11">
    <source>
        <dbReference type="PROSITE" id="PS50109"/>
    </source>
</evidence>
<dbReference type="PROSITE" id="PS50109">
    <property type="entry name" value="HIS_KIN"/>
    <property type="match status" value="1"/>
</dbReference>
<evidence type="ECO:0000256" key="3">
    <source>
        <dbReference type="ARBA" id="ARBA00022553"/>
    </source>
</evidence>
<dbReference type="AlphaFoldDB" id="A0A290QCD2"/>
<dbReference type="EC" id="2.7.13.3" evidence="2"/>
<keyword evidence="10" id="KW-1133">Transmembrane helix</keyword>
<evidence type="ECO:0000313" key="12">
    <source>
        <dbReference type="EMBL" id="ATC63896.1"/>
    </source>
</evidence>
<keyword evidence="8" id="KW-0902">Two-component regulatory system</keyword>
<keyword evidence="4" id="KW-0808">Transferase</keyword>
<feature type="transmembrane region" description="Helical" evidence="10">
    <location>
        <begin position="106"/>
        <end position="123"/>
    </location>
</feature>
<reference evidence="12 13" key="1">
    <citation type="submission" date="2017-09" db="EMBL/GenBank/DDBJ databases">
        <title>Complete genome sequence of Verrucomicrobial strain HZ-65, isolated from freshwater.</title>
        <authorList>
            <person name="Choi A."/>
        </authorList>
    </citation>
    <scope>NUCLEOTIDE SEQUENCE [LARGE SCALE GENOMIC DNA]</scope>
    <source>
        <strain evidence="12 13">HZ-65</strain>
    </source>
</reference>
<accession>A0A290QCD2</accession>
<dbReference type="GO" id="GO:0005524">
    <property type="term" value="F:ATP binding"/>
    <property type="evidence" value="ECO:0007669"/>
    <property type="project" value="UniProtKB-KW"/>
</dbReference>
<dbReference type="InterPro" id="IPR036097">
    <property type="entry name" value="HisK_dim/P_sf"/>
</dbReference>
<feature type="transmembrane region" description="Helical" evidence="10">
    <location>
        <begin position="266"/>
        <end position="286"/>
    </location>
</feature>
<dbReference type="InterPro" id="IPR004358">
    <property type="entry name" value="Sig_transdc_His_kin-like_C"/>
</dbReference>